<evidence type="ECO:0000313" key="1">
    <source>
        <dbReference type="EMBL" id="AJQ26887.1"/>
    </source>
</evidence>
<gene>
    <name evidence="1" type="ORF">JBW_01537</name>
</gene>
<name>I8TQI9_9FIRM</name>
<dbReference type="EMBL" id="CP010978">
    <property type="protein sequence ID" value="AJQ26887.1"/>
    <property type="molecule type" value="Genomic_DNA"/>
</dbReference>
<accession>I8TQI9</accession>
<dbReference type="AlphaFoldDB" id="I8TQI9"/>
<dbReference type="STRING" id="1192197.JBW_01537"/>
<reference evidence="1 2" key="1">
    <citation type="journal article" date="2015" name="Genome Announc.">
        <title>Complete Genome Sequence of Pelosinus fermentans JBW45, a Member of a Remarkably Competitive Group of Negativicutes in the Firmicutes Phylum.</title>
        <authorList>
            <person name="De Leon K.B."/>
            <person name="Utturkar S.M."/>
            <person name="Camilleri L.B."/>
            <person name="Elias D.A."/>
            <person name="Arkin A.P."/>
            <person name="Fields M.W."/>
            <person name="Brown S.D."/>
            <person name="Wall J.D."/>
        </authorList>
    </citation>
    <scope>NUCLEOTIDE SEQUENCE [LARGE SCALE GENOMIC DNA]</scope>
    <source>
        <strain evidence="1 2">JBW45</strain>
    </source>
</reference>
<protein>
    <submittedName>
        <fullName evidence="1">Uncharacterized protein</fullName>
    </submittedName>
</protein>
<dbReference type="Proteomes" id="UP000005361">
    <property type="component" value="Chromosome"/>
</dbReference>
<sequence>MKKDTFAEVPLEKISYKNCIIPRSCGQGGCLMRIQSVTVATVIGEKYTVGHTVNDVMIDDIIQNQDTQEIHCYDSDNGLLVKIAANIPVVIEYAKEEDDV</sequence>
<reference evidence="2" key="2">
    <citation type="submission" date="2015-02" db="EMBL/GenBank/DDBJ databases">
        <title>Complete Genome Sequence of Pelosinus fermentans JBW45.</title>
        <authorList>
            <person name="De Leon K.B."/>
            <person name="Utturkar S.M."/>
            <person name="Camilleri L.B."/>
            <person name="Arkin A.P."/>
            <person name="Fields M.W."/>
            <person name="Brown S.D."/>
            <person name="Wall J.D."/>
        </authorList>
    </citation>
    <scope>NUCLEOTIDE SEQUENCE [LARGE SCALE GENOMIC DNA]</scope>
    <source>
        <strain evidence="2">JBW45</strain>
    </source>
</reference>
<dbReference type="KEGG" id="pft:JBW_01537"/>
<dbReference type="HOGENOM" id="CLU_2303243_0_0_9"/>
<organism evidence="1 2">
    <name type="scientific">Pelosinus fermentans JBW45</name>
    <dbReference type="NCBI Taxonomy" id="1192197"/>
    <lineage>
        <taxon>Bacteria</taxon>
        <taxon>Bacillati</taxon>
        <taxon>Bacillota</taxon>
        <taxon>Negativicutes</taxon>
        <taxon>Selenomonadales</taxon>
        <taxon>Sporomusaceae</taxon>
        <taxon>Pelosinus</taxon>
    </lineage>
</organism>
<proteinExistence type="predicted"/>
<evidence type="ECO:0000313" key="2">
    <source>
        <dbReference type="Proteomes" id="UP000005361"/>
    </source>
</evidence>